<feature type="compositionally biased region" description="Polar residues" evidence="8">
    <location>
        <begin position="147"/>
        <end position="165"/>
    </location>
</feature>
<evidence type="ECO:0000313" key="11">
    <source>
        <dbReference type="Proteomes" id="UP001377567"/>
    </source>
</evidence>
<dbReference type="EMBL" id="BTGD01000025">
    <property type="protein sequence ID" value="GMM59088.1"/>
    <property type="molecule type" value="Genomic_DNA"/>
</dbReference>
<feature type="compositionally biased region" description="Low complexity" evidence="8">
    <location>
        <begin position="86"/>
        <end position="100"/>
    </location>
</feature>
<dbReference type="Proteomes" id="UP001377567">
    <property type="component" value="Unassembled WGS sequence"/>
</dbReference>
<dbReference type="Gene3D" id="4.10.240.10">
    <property type="entry name" value="Zn(2)-C6 fungal-type DNA-binding domain"/>
    <property type="match status" value="1"/>
</dbReference>
<dbReference type="GO" id="GO:0043565">
    <property type="term" value="F:sequence-specific DNA binding"/>
    <property type="evidence" value="ECO:0007669"/>
    <property type="project" value="TreeGrafter"/>
</dbReference>
<evidence type="ECO:0000256" key="4">
    <source>
        <dbReference type="ARBA" id="ARBA00023015"/>
    </source>
</evidence>
<dbReference type="GO" id="GO:0005634">
    <property type="term" value="C:nucleus"/>
    <property type="evidence" value="ECO:0007669"/>
    <property type="project" value="UniProtKB-SubCell"/>
</dbReference>
<dbReference type="Pfam" id="PF00172">
    <property type="entry name" value="Zn_clus"/>
    <property type="match status" value="1"/>
</dbReference>
<dbReference type="GO" id="GO:0000981">
    <property type="term" value="F:DNA-binding transcription factor activity, RNA polymerase II-specific"/>
    <property type="evidence" value="ECO:0007669"/>
    <property type="project" value="InterPro"/>
</dbReference>
<keyword evidence="5" id="KW-0238">DNA-binding</keyword>
<keyword evidence="7" id="KW-0539">Nucleus</keyword>
<keyword evidence="6" id="KW-0804">Transcription</keyword>
<dbReference type="InterPro" id="IPR001138">
    <property type="entry name" value="Zn2Cys6_DnaBD"/>
</dbReference>
<reference evidence="10 11" key="1">
    <citation type="journal article" date="2023" name="Elife">
        <title>Identification of key yeast species and microbe-microbe interactions impacting larval growth of Drosophila in the wild.</title>
        <authorList>
            <person name="Mure A."/>
            <person name="Sugiura Y."/>
            <person name="Maeda R."/>
            <person name="Honda K."/>
            <person name="Sakurai N."/>
            <person name="Takahashi Y."/>
            <person name="Watada M."/>
            <person name="Katoh T."/>
            <person name="Gotoh A."/>
            <person name="Gotoh Y."/>
            <person name="Taniguchi I."/>
            <person name="Nakamura K."/>
            <person name="Hayashi T."/>
            <person name="Katayama T."/>
            <person name="Uemura T."/>
            <person name="Hattori Y."/>
        </authorList>
    </citation>
    <scope>NUCLEOTIDE SEQUENCE [LARGE SCALE GENOMIC DNA]</scope>
    <source>
        <strain evidence="10 11">KH-74</strain>
    </source>
</reference>
<feature type="compositionally biased region" description="Low complexity" evidence="8">
    <location>
        <begin position="211"/>
        <end position="220"/>
    </location>
</feature>
<evidence type="ECO:0000259" key="9">
    <source>
        <dbReference type="PROSITE" id="PS50048"/>
    </source>
</evidence>
<evidence type="ECO:0000256" key="2">
    <source>
        <dbReference type="ARBA" id="ARBA00022723"/>
    </source>
</evidence>
<keyword evidence="11" id="KW-1185">Reference proteome</keyword>
<dbReference type="PROSITE" id="PS50048">
    <property type="entry name" value="ZN2_CY6_FUNGAL_2"/>
    <property type="match status" value="1"/>
</dbReference>
<dbReference type="PANTHER" id="PTHR47782:SF7">
    <property type="entry name" value="PROTEIN STB5"/>
    <property type="match status" value="1"/>
</dbReference>
<accession>A0AAV5S5T8</accession>
<evidence type="ECO:0000256" key="3">
    <source>
        <dbReference type="ARBA" id="ARBA00022833"/>
    </source>
</evidence>
<feature type="region of interest" description="Disordered" evidence="8">
    <location>
        <begin position="47"/>
        <end position="100"/>
    </location>
</feature>
<keyword evidence="2" id="KW-0479">Metal-binding</keyword>
<keyword evidence="3" id="KW-0862">Zinc</keyword>
<feature type="region of interest" description="Disordered" evidence="8">
    <location>
        <begin position="147"/>
        <end position="178"/>
    </location>
</feature>
<protein>
    <recommendedName>
        <fullName evidence="9">Zn(2)-C6 fungal-type domain-containing protein</fullName>
    </recommendedName>
</protein>
<feature type="domain" description="Zn(2)-C6 fungal-type" evidence="9">
    <location>
        <begin position="13"/>
        <end position="43"/>
    </location>
</feature>
<dbReference type="AlphaFoldDB" id="A0AAV5S5T8"/>
<evidence type="ECO:0000256" key="8">
    <source>
        <dbReference type="SAM" id="MobiDB-lite"/>
    </source>
</evidence>
<comment type="subcellular location">
    <subcellularLocation>
        <location evidence="1">Nucleus</location>
    </subcellularLocation>
</comment>
<proteinExistence type="predicted"/>
<dbReference type="InterPro" id="IPR007219">
    <property type="entry name" value="XnlR_reg_dom"/>
</dbReference>
<evidence type="ECO:0000313" key="10">
    <source>
        <dbReference type="EMBL" id="GMM59088.1"/>
    </source>
</evidence>
<dbReference type="CDD" id="cd00067">
    <property type="entry name" value="GAL4"/>
    <property type="match status" value="1"/>
</dbReference>
<evidence type="ECO:0000256" key="5">
    <source>
        <dbReference type="ARBA" id="ARBA00023125"/>
    </source>
</evidence>
<gene>
    <name evidence="10" type="ORF">DAKH74_057050</name>
</gene>
<dbReference type="SMART" id="SM00066">
    <property type="entry name" value="GAL4"/>
    <property type="match status" value="1"/>
</dbReference>
<dbReference type="InterPro" id="IPR052202">
    <property type="entry name" value="Yeast_MetPath_Reg"/>
</dbReference>
<keyword evidence="4" id="KW-0805">Transcription regulation</keyword>
<dbReference type="PANTHER" id="PTHR47782">
    <property type="entry name" value="ZN(II)2CYS6 TRANSCRIPTION FACTOR (EUROFUNG)-RELATED"/>
    <property type="match status" value="1"/>
</dbReference>
<dbReference type="Pfam" id="PF04082">
    <property type="entry name" value="Fungal_trans"/>
    <property type="match status" value="1"/>
</dbReference>
<sequence>MDSEDDAHLEAYSCSRCRRLKKKCSRHHPNCAHCLRAGKQCVYPGKAPRRTKKELREAMQRGEYVPSKRHKTSSHSSESQSRRQSLDFSAASPLSALPGAPNGADNVSSLISALSSVDNKSGGADSNLPLPVPLPLPLPLRQFNQAGTPRTAETSPSNLDSHSSRTNTTTTTTTATHSPVTQYMMPLGMPVREGVVDPLSGMGVKPEPMGEAAESAETETQQPRSDGMYFQPRNGTPISSLLNESTDPNKRSVIPDVASTPIQAPFFEIETINSVFQGGKKPRDLNANGTYKTLDRNLMDRFIAAYFRHNHRLFPMINKIAFLKHLCKIKEFNFHTLCEDFDDLYVFKLYMILAIGCTTLRRAGMLLNDEEELSEHLAYLAMTKFKAVTCLQNMDTIECHLLLGIYSFFEPKGWSSWTISGIIMRLTIGMGLNRDLPSKKKQVMSATDIEARYRVFWSAYCFERLVATVLGRISAIDDEDITVPLPHPLYEGEREEIDVTNTMISLRRMSGLIYQKVHSVRCGKMNLTNEQKQEIISNIRLQLDEVYDFERKKMEKQNEEHKDDTLNVISFHSSNIWLAMRYAQLQILLYKPSTLVPKPPIESLAILGDFCLKAWKHTYTLYQKKLLPLNWITLFRTLTICNTILYCLCQWAIDLIESKIEIQQIVEILQHFGAKWVFATKCAEVFQGISNCILDISLSDGKVPNMDKLTRELFGANDAYHVILDENNVDISWSDKLAV</sequence>
<comment type="caution">
    <text evidence="10">The sequence shown here is derived from an EMBL/GenBank/DDBJ whole genome shotgun (WGS) entry which is preliminary data.</text>
</comment>
<dbReference type="CDD" id="cd12148">
    <property type="entry name" value="fungal_TF_MHR"/>
    <property type="match status" value="1"/>
</dbReference>
<name>A0AAV5S5T8_MAUHU</name>
<feature type="compositionally biased region" description="Low complexity" evidence="8">
    <location>
        <begin position="166"/>
        <end position="176"/>
    </location>
</feature>
<dbReference type="InterPro" id="IPR036864">
    <property type="entry name" value="Zn2-C6_fun-type_DNA-bd_sf"/>
</dbReference>
<dbReference type="SMART" id="SM00906">
    <property type="entry name" value="Fungal_trans"/>
    <property type="match status" value="1"/>
</dbReference>
<dbReference type="GO" id="GO:0045944">
    <property type="term" value="P:positive regulation of transcription by RNA polymerase II"/>
    <property type="evidence" value="ECO:0007669"/>
    <property type="project" value="TreeGrafter"/>
</dbReference>
<feature type="region of interest" description="Disordered" evidence="8">
    <location>
        <begin position="206"/>
        <end position="236"/>
    </location>
</feature>
<dbReference type="SUPFAM" id="SSF57701">
    <property type="entry name" value="Zn2/Cys6 DNA-binding domain"/>
    <property type="match status" value="1"/>
</dbReference>
<organism evidence="10 11">
    <name type="scientific">Maudiozyma humilis</name>
    <name type="common">Sour dough yeast</name>
    <name type="synonym">Kazachstania humilis</name>
    <dbReference type="NCBI Taxonomy" id="51915"/>
    <lineage>
        <taxon>Eukaryota</taxon>
        <taxon>Fungi</taxon>
        <taxon>Dikarya</taxon>
        <taxon>Ascomycota</taxon>
        <taxon>Saccharomycotina</taxon>
        <taxon>Saccharomycetes</taxon>
        <taxon>Saccharomycetales</taxon>
        <taxon>Saccharomycetaceae</taxon>
        <taxon>Maudiozyma</taxon>
    </lineage>
</organism>
<evidence type="ECO:0000256" key="7">
    <source>
        <dbReference type="ARBA" id="ARBA00023242"/>
    </source>
</evidence>
<evidence type="ECO:0000256" key="1">
    <source>
        <dbReference type="ARBA" id="ARBA00004123"/>
    </source>
</evidence>
<evidence type="ECO:0000256" key="6">
    <source>
        <dbReference type="ARBA" id="ARBA00023163"/>
    </source>
</evidence>
<dbReference type="GO" id="GO:0008270">
    <property type="term" value="F:zinc ion binding"/>
    <property type="evidence" value="ECO:0007669"/>
    <property type="project" value="InterPro"/>
</dbReference>
<dbReference type="GO" id="GO:0006351">
    <property type="term" value="P:DNA-templated transcription"/>
    <property type="evidence" value="ECO:0007669"/>
    <property type="project" value="InterPro"/>
</dbReference>
<dbReference type="PROSITE" id="PS00463">
    <property type="entry name" value="ZN2_CY6_FUNGAL_1"/>
    <property type="match status" value="1"/>
</dbReference>